<proteinExistence type="predicted"/>
<feature type="domain" description="Transposase IS204/IS1001/IS1096/IS1165 DDE" evidence="1">
    <location>
        <begin position="7"/>
        <end position="111"/>
    </location>
</feature>
<gene>
    <name evidence="2" type="ORF">SHKM778_60440</name>
</gene>
<dbReference type="PANTHER" id="PTHR33498:SF1">
    <property type="entry name" value="TRANSPOSASE FOR INSERTION SEQUENCE ELEMENT IS1557"/>
    <property type="match status" value="1"/>
</dbReference>
<dbReference type="PANTHER" id="PTHR33498">
    <property type="entry name" value="TRANSPOSASE FOR INSERTION SEQUENCE ELEMENT IS1557"/>
    <property type="match status" value="1"/>
</dbReference>
<accession>A0AAT9HQB8</accession>
<sequence length="127" mass="14402">MGTYGRQICTAWQAKELLRDLLGLAVSRTHITPDHSAISAARHRFLAHVADHAYLPELVTLAETVEQWWDGIETYLATGITNAASEGNNRLIKLEARNAFGFRNRANQRLRSRCATTRRSRREAHPH</sequence>
<dbReference type="Pfam" id="PF01610">
    <property type="entry name" value="DDE_Tnp_ISL3"/>
    <property type="match status" value="1"/>
</dbReference>
<evidence type="ECO:0000259" key="1">
    <source>
        <dbReference type="Pfam" id="PF01610"/>
    </source>
</evidence>
<dbReference type="AlphaFoldDB" id="A0AAT9HQB8"/>
<organism evidence="2">
    <name type="scientific">Streptomyces haneummycinicus</name>
    <dbReference type="NCBI Taxonomy" id="3074435"/>
    <lineage>
        <taxon>Bacteria</taxon>
        <taxon>Bacillati</taxon>
        <taxon>Actinomycetota</taxon>
        <taxon>Actinomycetes</taxon>
        <taxon>Kitasatosporales</taxon>
        <taxon>Streptomycetaceae</taxon>
        <taxon>Streptomyces</taxon>
    </lineage>
</organism>
<reference evidence="2" key="1">
    <citation type="submission" date="2024-06" db="EMBL/GenBank/DDBJ databases">
        <authorList>
            <consortium name="consrtm"/>
            <person name="Uemura M."/>
            <person name="Terahara T."/>
        </authorList>
    </citation>
    <scope>NUCLEOTIDE SEQUENCE</scope>
    <source>
        <strain evidence="2">KM77-8</strain>
    </source>
</reference>
<protein>
    <recommendedName>
        <fullName evidence="1">Transposase IS204/IS1001/IS1096/IS1165 DDE domain-containing protein</fullName>
    </recommendedName>
</protein>
<name>A0AAT9HQB8_9ACTN</name>
<dbReference type="InterPro" id="IPR047951">
    <property type="entry name" value="Transpos_ISL3"/>
</dbReference>
<dbReference type="InterPro" id="IPR002560">
    <property type="entry name" value="Transposase_DDE"/>
</dbReference>
<evidence type="ECO:0000313" key="2">
    <source>
        <dbReference type="EMBL" id="BFO19656.1"/>
    </source>
</evidence>
<dbReference type="EMBL" id="AP035768">
    <property type="protein sequence ID" value="BFO19656.1"/>
    <property type="molecule type" value="Genomic_DNA"/>
</dbReference>
<reference evidence="2" key="2">
    <citation type="submission" date="2024-07" db="EMBL/GenBank/DDBJ databases">
        <title>Streptomyces haneummycinica sp. nov., a new antibiotic-producing actinobacterium isolated from marine sediment.</title>
        <authorList>
            <person name="Uemura M."/>
            <person name="Hamada M."/>
            <person name="Hirano S."/>
            <person name="Kobayashi K."/>
            <person name="Ohshiro T."/>
            <person name="Kobayashi T."/>
            <person name="Terahara T."/>
        </authorList>
    </citation>
    <scope>NUCLEOTIDE SEQUENCE</scope>
    <source>
        <strain evidence="2">KM77-8</strain>
    </source>
</reference>